<proteinExistence type="predicted"/>
<protein>
    <submittedName>
        <fullName evidence="1">Uncharacterized protein</fullName>
    </submittedName>
</protein>
<gene>
    <name evidence="1" type="ORF">VFH_IV155000</name>
</gene>
<dbReference type="EMBL" id="OX451739">
    <property type="protein sequence ID" value="CAI8609886.1"/>
    <property type="molecule type" value="Genomic_DNA"/>
</dbReference>
<dbReference type="AlphaFoldDB" id="A0AAV1AHV9"/>
<reference evidence="1 2" key="1">
    <citation type="submission" date="2023-01" db="EMBL/GenBank/DDBJ databases">
        <authorList>
            <person name="Kreplak J."/>
        </authorList>
    </citation>
    <scope>NUCLEOTIDE SEQUENCE [LARGE SCALE GENOMIC DNA]</scope>
</reference>
<accession>A0AAV1AHV9</accession>
<dbReference type="Proteomes" id="UP001157006">
    <property type="component" value="Chromosome 4"/>
</dbReference>
<keyword evidence="2" id="KW-1185">Reference proteome</keyword>
<evidence type="ECO:0000313" key="2">
    <source>
        <dbReference type="Proteomes" id="UP001157006"/>
    </source>
</evidence>
<sequence>MDRSTKCLIFIDVSLFSVFGGERRISQHILRVLNSYVDGKQKIMFEMTSIKDKAKDFISYVHANVRLGSLRNLYYVGLKFTSSTYSCAISNILHDLEKAYTRNSLTAFSPSRDTKIMECQAARMDTEGEG</sequence>
<organism evidence="1 2">
    <name type="scientific">Vicia faba</name>
    <name type="common">Broad bean</name>
    <name type="synonym">Faba vulgaris</name>
    <dbReference type="NCBI Taxonomy" id="3906"/>
    <lineage>
        <taxon>Eukaryota</taxon>
        <taxon>Viridiplantae</taxon>
        <taxon>Streptophyta</taxon>
        <taxon>Embryophyta</taxon>
        <taxon>Tracheophyta</taxon>
        <taxon>Spermatophyta</taxon>
        <taxon>Magnoliopsida</taxon>
        <taxon>eudicotyledons</taxon>
        <taxon>Gunneridae</taxon>
        <taxon>Pentapetalae</taxon>
        <taxon>rosids</taxon>
        <taxon>fabids</taxon>
        <taxon>Fabales</taxon>
        <taxon>Fabaceae</taxon>
        <taxon>Papilionoideae</taxon>
        <taxon>50 kb inversion clade</taxon>
        <taxon>NPAAA clade</taxon>
        <taxon>Hologalegina</taxon>
        <taxon>IRL clade</taxon>
        <taxon>Fabeae</taxon>
        <taxon>Vicia</taxon>
    </lineage>
</organism>
<name>A0AAV1AHV9_VICFA</name>
<evidence type="ECO:0000313" key="1">
    <source>
        <dbReference type="EMBL" id="CAI8609886.1"/>
    </source>
</evidence>